<feature type="transmembrane region" description="Helical" evidence="1">
    <location>
        <begin position="186"/>
        <end position="203"/>
    </location>
</feature>
<keyword evidence="3" id="KW-1185">Reference proteome</keyword>
<proteinExistence type="predicted"/>
<dbReference type="EMBL" id="QRDZ01000013">
    <property type="protein sequence ID" value="RED76075.1"/>
    <property type="molecule type" value="Genomic_DNA"/>
</dbReference>
<feature type="transmembrane region" description="Helical" evidence="1">
    <location>
        <begin position="103"/>
        <end position="129"/>
    </location>
</feature>
<evidence type="ECO:0000313" key="2">
    <source>
        <dbReference type="EMBL" id="RED76075.1"/>
    </source>
</evidence>
<dbReference type="RefSeq" id="WP_116061876.1">
    <property type="nucleotide sequence ID" value="NZ_QRDZ01000013.1"/>
</dbReference>
<keyword evidence="1" id="KW-1133">Transmembrane helix</keyword>
<protein>
    <submittedName>
        <fullName evidence="2">TraX protein</fullName>
    </submittedName>
</protein>
<feature type="transmembrane region" description="Helical" evidence="1">
    <location>
        <begin position="159"/>
        <end position="177"/>
    </location>
</feature>
<name>A0A3D9JQ13_9BACL</name>
<feature type="transmembrane region" description="Helical" evidence="1">
    <location>
        <begin position="58"/>
        <end position="91"/>
    </location>
</feature>
<accession>A0A3D9JQ13</accession>
<feature type="transmembrane region" description="Helical" evidence="1">
    <location>
        <begin position="25"/>
        <end position="46"/>
    </location>
</feature>
<keyword evidence="1" id="KW-0812">Transmembrane</keyword>
<reference evidence="2 3" key="1">
    <citation type="submission" date="2018-07" db="EMBL/GenBank/DDBJ databases">
        <title>Genomic Encyclopedia of Type Strains, Phase III (KMG-III): the genomes of soil and plant-associated and newly described type strains.</title>
        <authorList>
            <person name="Whitman W."/>
        </authorList>
    </citation>
    <scope>NUCLEOTIDE SEQUENCE [LARGE SCALE GENOMIC DNA]</scope>
    <source>
        <strain evidence="2 3">CECT 7287</strain>
    </source>
</reference>
<dbReference type="OrthoDB" id="9781069at2"/>
<comment type="caution">
    <text evidence="2">The sequence shown here is derived from an EMBL/GenBank/DDBJ whole genome shotgun (WGS) entry which is preliminary data.</text>
</comment>
<dbReference type="Pfam" id="PF05857">
    <property type="entry name" value="TraX"/>
    <property type="match status" value="1"/>
</dbReference>
<evidence type="ECO:0000313" key="3">
    <source>
        <dbReference type="Proteomes" id="UP000256977"/>
    </source>
</evidence>
<organism evidence="2 3">
    <name type="scientific">Cohnella phaseoli</name>
    <dbReference type="NCBI Taxonomy" id="456490"/>
    <lineage>
        <taxon>Bacteria</taxon>
        <taxon>Bacillati</taxon>
        <taxon>Bacillota</taxon>
        <taxon>Bacilli</taxon>
        <taxon>Bacillales</taxon>
        <taxon>Paenibacillaceae</taxon>
        <taxon>Cohnella</taxon>
    </lineage>
</organism>
<keyword evidence="1" id="KW-0472">Membrane</keyword>
<dbReference type="InterPro" id="IPR008875">
    <property type="entry name" value="TraX"/>
</dbReference>
<dbReference type="Proteomes" id="UP000256977">
    <property type="component" value="Unassembled WGS sequence"/>
</dbReference>
<evidence type="ECO:0000256" key="1">
    <source>
        <dbReference type="SAM" id="Phobius"/>
    </source>
</evidence>
<gene>
    <name evidence="2" type="ORF">DFP98_113135</name>
</gene>
<dbReference type="AlphaFoldDB" id="A0A3D9JQ13"/>
<sequence length="208" mass="24495">MIQGLAMMTMLIDHIGLMFFQEQPIFRLIGRIAFPLYAWFLVQGYLHTRSRRTYMQRLFVLALISQVPFTLALGTFKLNVIFTLLCSLVALWAVDHVSGYPKYLITVVVLASSLIVPMDYGIYGILLVFIFRFVEGWKMISFHLLLNGLYFLIDGLGYWIQMFSIFGTILIWIMMSVRPRKTINKWIYRTFYPAHLMILWVIQRLQFL</sequence>